<evidence type="ECO:0000313" key="2">
    <source>
        <dbReference type="Proteomes" id="UP000185841"/>
    </source>
</evidence>
<dbReference type="NCBIfam" id="TIGR01635">
    <property type="entry name" value="tail_comp_S"/>
    <property type="match status" value="1"/>
</dbReference>
<dbReference type="InterPro" id="IPR006522">
    <property type="entry name" value="Phage_virion_morphogenesis"/>
</dbReference>
<evidence type="ECO:0000313" key="1">
    <source>
        <dbReference type="EMBL" id="SIP89975.1"/>
    </source>
</evidence>
<dbReference type="EMBL" id="FTMP01000001">
    <property type="protein sequence ID" value="SIP89975.1"/>
    <property type="molecule type" value="Genomic_DNA"/>
</dbReference>
<dbReference type="AlphaFoldDB" id="A0A1N6ND37"/>
<protein>
    <submittedName>
        <fullName evidence="1">Phage virion morphogenesis (Putative tail completion) protein</fullName>
    </submittedName>
</protein>
<reference evidence="1 2" key="1">
    <citation type="submission" date="2017-01" db="EMBL/GenBank/DDBJ databases">
        <authorList>
            <person name="Mah S.A."/>
            <person name="Swanson W.J."/>
            <person name="Moy G.W."/>
            <person name="Vacquier V.D."/>
        </authorList>
    </citation>
    <scope>NUCLEOTIDE SEQUENCE [LARGE SCALE GENOMIC DNA]</scope>
    <source>
        <strain evidence="1 2">RU36E</strain>
    </source>
</reference>
<accession>A0A1N6ND37</accession>
<organism evidence="1 2">
    <name type="scientific">Aquipseudomonas alcaligenes</name>
    <name type="common">Pseudomonas alcaligenes</name>
    <dbReference type="NCBI Taxonomy" id="43263"/>
    <lineage>
        <taxon>Bacteria</taxon>
        <taxon>Pseudomonadati</taxon>
        <taxon>Pseudomonadota</taxon>
        <taxon>Gammaproteobacteria</taxon>
        <taxon>Pseudomonadales</taxon>
        <taxon>Pseudomonadaceae</taxon>
        <taxon>Aquipseudomonas</taxon>
    </lineage>
</organism>
<dbReference type="RefSeq" id="WP_076423548.1">
    <property type="nucleotide sequence ID" value="NZ_FTMP01000001.1"/>
</dbReference>
<proteinExistence type="predicted"/>
<dbReference type="Pfam" id="PF05069">
    <property type="entry name" value="Phage_tail_S"/>
    <property type="match status" value="1"/>
</dbReference>
<name>A0A1N6ND37_AQUAC</name>
<dbReference type="Proteomes" id="UP000185841">
    <property type="component" value="Unassembled WGS sequence"/>
</dbReference>
<sequence>MAGATLEFDSAAALAVINEAAQAMGNPEPMLRDMGEYLMIAHDARFASQTSPDGTPWAPLSPRYKRRKRKNQDKILQLDGYLANTLRYQVGGNELVFGSNRPYAAIQHFGGEIQVAARSQQAYFRQGKDGEVGNRFVKRRASNFAQWVSMGPYSIRIPARPFLGTSQDDDYALVGIAMKYLLSAASA</sequence>
<gene>
    <name evidence="1" type="ORF">SAMN05878282_101222</name>
</gene>